<proteinExistence type="predicted"/>
<dbReference type="PANTHER" id="PTHR34136:SF1">
    <property type="entry name" value="UDP-N-ACETYL-D-MANNOSAMINURONIC ACID TRANSFERASE"/>
    <property type="match status" value="1"/>
</dbReference>
<dbReference type="InterPro" id="IPR004629">
    <property type="entry name" value="WecG_TagA_CpsF"/>
</dbReference>
<evidence type="ECO:0000313" key="3">
    <source>
        <dbReference type="EMBL" id="MBE7524779.1"/>
    </source>
</evidence>
<sequence length="253" mass="28277">MNSLSSIELFGVPVESAEPDALISFLRSSDRRMWIVTANPEILVHAQKHPEYARTLRAADMRLADGFGIVLAGLLYGKRIRRLPGADLAEALIAWAAEDGLTVGMIGGGKGIAARAFLKLVEQYPRLKGFVASGGIVNENGDGDEDHARNIDILSMNRPDILLVAFGHPKQERWIERHRTMFTSAKIIVGVGGTFDYWAGTSRAPSWMRRSGLEWLYRLYREPKRWKRIATAVIVFPILAIADRLRMLQSLDH</sequence>
<dbReference type="Proteomes" id="UP000710385">
    <property type="component" value="Unassembled WGS sequence"/>
</dbReference>
<dbReference type="PANTHER" id="PTHR34136">
    <property type="match status" value="1"/>
</dbReference>
<comment type="caution">
    <text evidence="3">The sequence shown here is derived from an EMBL/GenBank/DDBJ whole genome shotgun (WGS) entry which is preliminary data.</text>
</comment>
<reference evidence="3" key="1">
    <citation type="submission" date="2020-05" db="EMBL/GenBank/DDBJ databases">
        <title>High-Quality Genomes of Partial-Nitritation/Anammox System by Hierarchical Clustering Based Hybrid Assembly.</title>
        <authorList>
            <person name="Liu L."/>
            <person name="Wang Y."/>
            <person name="Che Y."/>
            <person name="Chen Y."/>
            <person name="Xia Y."/>
            <person name="Luo R."/>
            <person name="Cheng S.H."/>
            <person name="Zheng C."/>
            <person name="Zhang T."/>
        </authorList>
    </citation>
    <scope>NUCLEOTIDE SEQUENCE</scope>
    <source>
        <strain evidence="3">H1_PAT1</strain>
    </source>
</reference>
<evidence type="ECO:0000313" key="4">
    <source>
        <dbReference type="Proteomes" id="UP000710385"/>
    </source>
</evidence>
<dbReference type="AlphaFoldDB" id="A0A928TPH3"/>
<dbReference type="CDD" id="cd06533">
    <property type="entry name" value="Glyco_transf_WecG_TagA"/>
    <property type="match status" value="1"/>
</dbReference>
<evidence type="ECO:0000256" key="2">
    <source>
        <dbReference type="ARBA" id="ARBA00022679"/>
    </source>
</evidence>
<protein>
    <submittedName>
        <fullName evidence="3">WecB/TagA/CpsF family glycosyltransferase</fullName>
    </submittedName>
</protein>
<accession>A0A928TPH3</accession>
<dbReference type="GO" id="GO:0016758">
    <property type="term" value="F:hexosyltransferase activity"/>
    <property type="evidence" value="ECO:0007669"/>
    <property type="project" value="TreeGrafter"/>
</dbReference>
<evidence type="ECO:0000256" key="1">
    <source>
        <dbReference type="ARBA" id="ARBA00022676"/>
    </source>
</evidence>
<name>A0A928TPH3_UNCKA</name>
<keyword evidence="2" id="KW-0808">Transferase</keyword>
<dbReference type="NCBIfam" id="TIGR00696">
    <property type="entry name" value="wecG_tagA_cpsF"/>
    <property type="match status" value="1"/>
</dbReference>
<dbReference type="EMBL" id="JABTTY010000001">
    <property type="protein sequence ID" value="MBE7524779.1"/>
    <property type="molecule type" value="Genomic_DNA"/>
</dbReference>
<keyword evidence="1" id="KW-0328">Glycosyltransferase</keyword>
<gene>
    <name evidence="3" type="ORF">HS096_00040</name>
</gene>
<organism evidence="3 4">
    <name type="scientific">candidate division WWE3 bacterium</name>
    <dbReference type="NCBI Taxonomy" id="2053526"/>
    <lineage>
        <taxon>Bacteria</taxon>
        <taxon>Katanobacteria</taxon>
    </lineage>
</organism>
<dbReference type="Pfam" id="PF03808">
    <property type="entry name" value="Glyco_tran_WecG"/>
    <property type="match status" value="1"/>
</dbReference>